<evidence type="ECO:0000313" key="1">
    <source>
        <dbReference type="EMBL" id="KKL56084.1"/>
    </source>
</evidence>
<protein>
    <submittedName>
        <fullName evidence="1">Uncharacterized protein</fullName>
    </submittedName>
</protein>
<sequence>MIEKVEKDEFCPECKIEMTPNYENNEWNCPKCGYTKELQKN</sequence>
<dbReference type="AlphaFoldDB" id="A0A0F9D3F8"/>
<gene>
    <name evidence="1" type="ORF">LCGC14_2248950</name>
</gene>
<comment type="caution">
    <text evidence="1">The sequence shown here is derived from an EMBL/GenBank/DDBJ whole genome shotgun (WGS) entry which is preliminary data.</text>
</comment>
<name>A0A0F9D3F8_9ZZZZ</name>
<reference evidence="1" key="1">
    <citation type="journal article" date="2015" name="Nature">
        <title>Complex archaea that bridge the gap between prokaryotes and eukaryotes.</title>
        <authorList>
            <person name="Spang A."/>
            <person name="Saw J.H."/>
            <person name="Jorgensen S.L."/>
            <person name="Zaremba-Niedzwiedzka K."/>
            <person name="Martijn J."/>
            <person name="Lind A.E."/>
            <person name="van Eijk R."/>
            <person name="Schleper C."/>
            <person name="Guy L."/>
            <person name="Ettema T.J."/>
        </authorList>
    </citation>
    <scope>NUCLEOTIDE SEQUENCE</scope>
</reference>
<proteinExistence type="predicted"/>
<dbReference type="EMBL" id="LAZR01030614">
    <property type="protein sequence ID" value="KKL56084.1"/>
    <property type="molecule type" value="Genomic_DNA"/>
</dbReference>
<accession>A0A0F9D3F8</accession>
<organism evidence="1">
    <name type="scientific">marine sediment metagenome</name>
    <dbReference type="NCBI Taxonomy" id="412755"/>
    <lineage>
        <taxon>unclassified sequences</taxon>
        <taxon>metagenomes</taxon>
        <taxon>ecological metagenomes</taxon>
    </lineage>
</organism>